<evidence type="ECO:0000313" key="2">
    <source>
        <dbReference type="EMBL" id="CAG8672799.1"/>
    </source>
</evidence>
<dbReference type="EMBL" id="CAJVPV010012813">
    <property type="protein sequence ID" value="CAG8672799.1"/>
    <property type="molecule type" value="Genomic_DNA"/>
</dbReference>
<organism evidence="2 3">
    <name type="scientific">Acaulospora morrowiae</name>
    <dbReference type="NCBI Taxonomy" id="94023"/>
    <lineage>
        <taxon>Eukaryota</taxon>
        <taxon>Fungi</taxon>
        <taxon>Fungi incertae sedis</taxon>
        <taxon>Mucoromycota</taxon>
        <taxon>Glomeromycotina</taxon>
        <taxon>Glomeromycetes</taxon>
        <taxon>Diversisporales</taxon>
        <taxon>Acaulosporaceae</taxon>
        <taxon>Acaulospora</taxon>
    </lineage>
</organism>
<feature type="compositionally biased region" description="Basic and acidic residues" evidence="1">
    <location>
        <begin position="16"/>
        <end position="32"/>
    </location>
</feature>
<comment type="caution">
    <text evidence="2">The sequence shown here is derived from an EMBL/GenBank/DDBJ whole genome shotgun (WGS) entry which is preliminary data.</text>
</comment>
<evidence type="ECO:0000256" key="1">
    <source>
        <dbReference type="SAM" id="MobiDB-lite"/>
    </source>
</evidence>
<proteinExistence type="predicted"/>
<feature type="compositionally biased region" description="Polar residues" evidence="1">
    <location>
        <begin position="33"/>
        <end position="46"/>
    </location>
</feature>
<feature type="non-terminal residue" evidence="2">
    <location>
        <position position="1"/>
    </location>
</feature>
<feature type="compositionally biased region" description="Basic and acidic residues" evidence="1">
    <location>
        <begin position="47"/>
        <end position="82"/>
    </location>
</feature>
<reference evidence="2" key="1">
    <citation type="submission" date="2021-06" db="EMBL/GenBank/DDBJ databases">
        <authorList>
            <person name="Kallberg Y."/>
            <person name="Tangrot J."/>
            <person name="Rosling A."/>
        </authorList>
    </citation>
    <scope>NUCLEOTIDE SEQUENCE</scope>
    <source>
        <strain evidence="2">CL551</strain>
    </source>
</reference>
<dbReference type="AlphaFoldDB" id="A0A9N9EGC4"/>
<feature type="region of interest" description="Disordered" evidence="1">
    <location>
        <begin position="1"/>
        <end position="90"/>
    </location>
</feature>
<dbReference type="Proteomes" id="UP000789342">
    <property type="component" value="Unassembled WGS sequence"/>
</dbReference>
<keyword evidence="3" id="KW-1185">Reference proteome</keyword>
<protein>
    <submittedName>
        <fullName evidence="2">18303_t:CDS:1</fullName>
    </submittedName>
</protein>
<feature type="non-terminal residue" evidence="2">
    <location>
        <position position="90"/>
    </location>
</feature>
<sequence>QILNIIKPAESPGQQKEQHVENHMHPPQEHMEPNNTAAITTQSEASQMKEDPKDEPILTKEEVPNHLEMEIISESEKEEEKTSTYTPLGS</sequence>
<name>A0A9N9EGC4_9GLOM</name>
<evidence type="ECO:0000313" key="3">
    <source>
        <dbReference type="Proteomes" id="UP000789342"/>
    </source>
</evidence>
<accession>A0A9N9EGC4</accession>
<gene>
    <name evidence="2" type="ORF">AMORRO_LOCUS10894</name>
</gene>